<evidence type="ECO:0000313" key="1">
    <source>
        <dbReference type="EMBL" id="CEG01889.1"/>
    </source>
</evidence>
<dbReference type="Pfam" id="PF14307">
    <property type="entry name" value="Glyco_tran_WbsX"/>
    <property type="match status" value="2"/>
</dbReference>
<dbReference type="EMBL" id="CAID01000019">
    <property type="protein sequence ID" value="CEG01889.1"/>
    <property type="molecule type" value="Genomic_DNA"/>
</dbReference>
<proteinExistence type="predicted"/>
<reference evidence="1 2" key="2">
    <citation type="journal article" date="2014" name="BMC Genomics">
        <title>An improved genome of the model marine alga Ostreococcus tauri unfolds by assessing Illumina de novo assemblies.</title>
        <authorList>
            <person name="Blanc-Mathieu R."/>
            <person name="Verhelst B."/>
            <person name="Derelle E."/>
            <person name="Rombauts S."/>
            <person name="Bouget F.Y."/>
            <person name="Carre I."/>
            <person name="Chateau A."/>
            <person name="Eyre-Walker A."/>
            <person name="Grimsley N."/>
            <person name="Moreau H."/>
            <person name="Piegu B."/>
            <person name="Rivals E."/>
            <person name="Schackwitz W."/>
            <person name="Van de Peer Y."/>
            <person name="Piganeau G."/>
        </authorList>
    </citation>
    <scope>NUCLEOTIDE SEQUENCE [LARGE SCALE GENOMIC DNA]</scope>
    <source>
        <strain evidence="2">OTTH 0595 / CCAP 157/2 / RCC745</strain>
    </source>
</reference>
<dbReference type="OrthoDB" id="412146at2759"/>
<dbReference type="Proteomes" id="UP000009170">
    <property type="component" value="Unassembled WGS sequence"/>
</dbReference>
<dbReference type="InterPro" id="IPR032719">
    <property type="entry name" value="WbsX"/>
</dbReference>
<dbReference type="PANTHER" id="PTHR41244:SF1">
    <property type="entry name" value="GLYCOSYLTRANSFERASE"/>
    <property type="match status" value="1"/>
</dbReference>
<reference evidence="2" key="1">
    <citation type="journal article" date="2006" name="Proc. Natl. Acad. Sci. U.S.A.">
        <title>Genome analysis of the smallest free-living eukaryote Ostreococcus tauri unveils many unique features.</title>
        <authorList>
            <person name="Derelle E."/>
            <person name="Ferraz C."/>
            <person name="Rombauts S."/>
            <person name="Rouze P."/>
            <person name="Worden A.Z."/>
            <person name="Robbens S."/>
            <person name="Partensky F."/>
            <person name="Degroeve S."/>
            <person name="Echeynie S."/>
            <person name="Cooke R."/>
            <person name="Saeys Y."/>
            <person name="Wuyts J."/>
            <person name="Jabbari K."/>
            <person name="Bowler C."/>
            <person name="Panaud O."/>
            <person name="Piegu B."/>
            <person name="Ball S.G."/>
            <person name="Ral J.-P."/>
            <person name="Bouget F.-Y."/>
            <person name="Piganeau G."/>
            <person name="De Baets B."/>
            <person name="Picard A."/>
            <person name="Delseny M."/>
            <person name="Demaille J."/>
            <person name="Van de Peer Y."/>
            <person name="Moreau H."/>
        </authorList>
    </citation>
    <scope>NUCLEOTIDE SEQUENCE [LARGE SCALE GENOMIC DNA]</scope>
    <source>
        <strain evidence="2">OTTH 0595 / CCAP 157/2 / RCC745</strain>
    </source>
</reference>
<gene>
    <name evidence="1" type="ORF">OT_ostta19g00070</name>
</gene>
<keyword evidence="2" id="KW-1185">Reference proteome</keyword>
<name>A0A096PAE3_OSTTA</name>
<dbReference type="PANTHER" id="PTHR41244">
    <property type="entry name" value="RHAMNAN SYNTHESIS F"/>
    <property type="match status" value="1"/>
</dbReference>
<dbReference type="InParanoid" id="A0A096PAE3"/>
<dbReference type="CDD" id="cd11579">
    <property type="entry name" value="Glyco_tran_WbsX"/>
    <property type="match status" value="1"/>
</dbReference>
<dbReference type="InterPro" id="IPR007739">
    <property type="entry name" value="RgpF"/>
</dbReference>
<evidence type="ECO:0000313" key="2">
    <source>
        <dbReference type="Proteomes" id="UP000009170"/>
    </source>
</evidence>
<dbReference type="GeneID" id="9838396"/>
<protein>
    <submittedName>
        <fullName evidence="1">Rhamnan synthesis F</fullName>
    </submittedName>
</protein>
<dbReference type="STRING" id="70448.A0A096PAE3"/>
<sequence length="625" mass="72551">MASDIQHESRVVSVGFFLQLAQSVNDGLLKSCFDNLMKVQSDSVQLQLYLSLTPTVANAPEVAYFTERFLRNEKNIRVVHVKDEGYDIGAFLKQLHRFRHELQVHQYILKVHSKSDPIWLERAVESLCGSEHQVKSILKAFETQSTLDIVSPMGSTFSATTSKDAVFPHLKRKYFNKVDLATAFDDKTMHTMERLCAQLGLEACPYFEKYLASITAGTMFWARNSRLYTEHLPRLFESIRNELSQDYSNNNRIEHALERLIPTLSRLNGRMIGDIQPAPKPVALYFPQYHSFSENDRFWGEGFTEWTLLNKTTFFGVHKPLDFESGGLGYYNLLDKKVRARQASIARSHGVYGFCYYHYWFSGEGAPHDHKVMYQVLETMLEDQEPNLPFMLAWANEPWTKTWTGMIKSKHALLIDQKYGEEDEWREHFVYLLRFFQHPNYIRNNGKPVFAIYRTGHLKEKLRPMITLWKRMAVDSGLPGLHIVDSINHFYTSMIDKGFDVSGVVDASYHFMLDEPASMRNLPSMSGFDKIQYWGSTVRFDRRPRSGDYNFPILRTPQEFGSAYSAMIARLSTMPGREIDVGFNFICAWNEWNEQAVLEPDEWWGFQRLQEILKVVNNVPVRAVF</sequence>
<dbReference type="RefSeq" id="XP_003084258.2">
    <property type="nucleotide sequence ID" value="XM_003084210.2"/>
</dbReference>
<accession>A0A096PAE3</accession>
<comment type="caution">
    <text evidence="1">The sequence shown here is derived from an EMBL/GenBank/DDBJ whole genome shotgun (WGS) entry which is preliminary data.</text>
</comment>
<organism evidence="1 2">
    <name type="scientific">Ostreococcus tauri</name>
    <name type="common">Marine green alga</name>
    <dbReference type="NCBI Taxonomy" id="70448"/>
    <lineage>
        <taxon>Eukaryota</taxon>
        <taxon>Viridiplantae</taxon>
        <taxon>Chlorophyta</taxon>
        <taxon>Mamiellophyceae</taxon>
        <taxon>Mamiellales</taxon>
        <taxon>Bathycoccaceae</taxon>
        <taxon>Ostreococcus</taxon>
    </lineage>
</organism>
<dbReference type="Pfam" id="PF05045">
    <property type="entry name" value="RgpF"/>
    <property type="match status" value="1"/>
</dbReference>
<dbReference type="KEGG" id="ota:OT_ostta19g00070"/>
<dbReference type="Gene3D" id="3.20.20.80">
    <property type="entry name" value="Glycosidases"/>
    <property type="match status" value="1"/>
</dbReference>
<dbReference type="AlphaFoldDB" id="A0A096PAE3"/>